<evidence type="ECO:0000313" key="18">
    <source>
        <dbReference type="Proteomes" id="UP000187406"/>
    </source>
</evidence>
<name>A0A1Q3D5D4_CEPFO</name>
<dbReference type="SMART" id="SM00184">
    <property type="entry name" value="RING"/>
    <property type="match status" value="1"/>
</dbReference>
<evidence type="ECO:0000259" key="16">
    <source>
        <dbReference type="PROSITE" id="PS50089"/>
    </source>
</evidence>
<evidence type="ECO:0000256" key="15">
    <source>
        <dbReference type="SAM" id="Phobius"/>
    </source>
</evidence>
<dbReference type="EC" id="2.3.2.27" evidence="4"/>
<evidence type="ECO:0000256" key="1">
    <source>
        <dbReference type="ARBA" id="ARBA00000900"/>
    </source>
</evidence>
<accession>A0A1Q3D5D4</accession>
<dbReference type="GO" id="GO:0008270">
    <property type="term" value="F:zinc ion binding"/>
    <property type="evidence" value="ECO:0007669"/>
    <property type="project" value="UniProtKB-KW"/>
</dbReference>
<evidence type="ECO:0000256" key="4">
    <source>
        <dbReference type="ARBA" id="ARBA00012483"/>
    </source>
</evidence>
<dbReference type="GO" id="GO:0061630">
    <property type="term" value="F:ubiquitin protein ligase activity"/>
    <property type="evidence" value="ECO:0007669"/>
    <property type="project" value="UniProtKB-EC"/>
</dbReference>
<feature type="domain" description="RING-type" evidence="16">
    <location>
        <begin position="67"/>
        <end position="109"/>
    </location>
</feature>
<dbReference type="Proteomes" id="UP000187406">
    <property type="component" value="Unassembled WGS sequence"/>
</dbReference>
<dbReference type="OrthoDB" id="8062037at2759"/>
<dbReference type="GO" id="GO:0016567">
    <property type="term" value="P:protein ubiquitination"/>
    <property type="evidence" value="ECO:0007669"/>
    <property type="project" value="UniProtKB-UniPathway"/>
</dbReference>
<evidence type="ECO:0000256" key="9">
    <source>
        <dbReference type="ARBA" id="ARBA00022786"/>
    </source>
</evidence>
<keyword evidence="12 15" id="KW-0472">Membrane</keyword>
<evidence type="ECO:0000256" key="2">
    <source>
        <dbReference type="ARBA" id="ARBA00004167"/>
    </source>
</evidence>
<dbReference type="FunCoup" id="A0A1Q3D5D4">
    <property type="interactions" value="15"/>
</dbReference>
<keyword evidence="9" id="KW-0833">Ubl conjugation pathway</keyword>
<comment type="catalytic activity">
    <reaction evidence="1">
        <text>S-ubiquitinyl-[E2 ubiquitin-conjugating enzyme]-L-cysteine + [acceptor protein]-L-lysine = [E2 ubiquitin-conjugating enzyme]-L-cysteine + N(6)-ubiquitinyl-[acceptor protein]-L-lysine.</text>
        <dbReference type="EC" id="2.3.2.27"/>
    </reaction>
</comment>
<dbReference type="UniPathway" id="UPA00143"/>
<keyword evidence="8 14" id="KW-0863">Zinc-finger</keyword>
<dbReference type="Gene3D" id="3.30.40.10">
    <property type="entry name" value="Zinc/RING finger domain, C3HC4 (zinc finger)"/>
    <property type="match status" value="1"/>
</dbReference>
<reference evidence="18" key="1">
    <citation type="submission" date="2016-04" db="EMBL/GenBank/DDBJ databases">
        <title>Cephalotus genome sequencing.</title>
        <authorList>
            <person name="Fukushima K."/>
            <person name="Hasebe M."/>
            <person name="Fang X."/>
        </authorList>
    </citation>
    <scope>NUCLEOTIDE SEQUENCE [LARGE SCALE GENOMIC DNA]</scope>
    <source>
        <strain evidence="18">cv. St1</strain>
    </source>
</reference>
<comment type="pathway">
    <text evidence="3">Protein modification; protein ubiquitination.</text>
</comment>
<dbReference type="GO" id="GO:0016020">
    <property type="term" value="C:membrane"/>
    <property type="evidence" value="ECO:0007669"/>
    <property type="project" value="UniProtKB-SubCell"/>
</dbReference>
<evidence type="ECO:0000256" key="10">
    <source>
        <dbReference type="ARBA" id="ARBA00022833"/>
    </source>
</evidence>
<dbReference type="PROSITE" id="PS50089">
    <property type="entry name" value="ZF_RING_2"/>
    <property type="match status" value="1"/>
</dbReference>
<dbReference type="EMBL" id="BDDD01004442">
    <property type="protein sequence ID" value="GAV87675.1"/>
    <property type="molecule type" value="Genomic_DNA"/>
</dbReference>
<evidence type="ECO:0000256" key="13">
    <source>
        <dbReference type="ARBA" id="ARBA00024209"/>
    </source>
</evidence>
<keyword evidence="5" id="KW-0808">Transferase</keyword>
<feature type="transmembrane region" description="Helical" evidence="15">
    <location>
        <begin position="15"/>
        <end position="35"/>
    </location>
</feature>
<organism evidence="17 18">
    <name type="scientific">Cephalotus follicularis</name>
    <name type="common">Albany pitcher plant</name>
    <dbReference type="NCBI Taxonomy" id="3775"/>
    <lineage>
        <taxon>Eukaryota</taxon>
        <taxon>Viridiplantae</taxon>
        <taxon>Streptophyta</taxon>
        <taxon>Embryophyta</taxon>
        <taxon>Tracheophyta</taxon>
        <taxon>Spermatophyta</taxon>
        <taxon>Magnoliopsida</taxon>
        <taxon>eudicotyledons</taxon>
        <taxon>Gunneridae</taxon>
        <taxon>Pentapetalae</taxon>
        <taxon>rosids</taxon>
        <taxon>fabids</taxon>
        <taxon>Oxalidales</taxon>
        <taxon>Cephalotaceae</taxon>
        <taxon>Cephalotus</taxon>
    </lineage>
</organism>
<keyword evidence="18" id="KW-1185">Reference proteome</keyword>
<dbReference type="InterPro" id="IPR001841">
    <property type="entry name" value="Znf_RING"/>
</dbReference>
<keyword evidence="11 15" id="KW-1133">Transmembrane helix</keyword>
<comment type="caution">
    <text evidence="17">The sequence shown here is derived from an EMBL/GenBank/DDBJ whole genome shotgun (WGS) entry which is preliminary data.</text>
</comment>
<dbReference type="PANTHER" id="PTHR45768:SF61">
    <property type="entry name" value="RING-H2 FINGER PROTEIN ATL18"/>
    <property type="match status" value="1"/>
</dbReference>
<keyword evidence="10" id="KW-0862">Zinc</keyword>
<dbReference type="SUPFAM" id="SSF57850">
    <property type="entry name" value="RING/U-box"/>
    <property type="match status" value="1"/>
</dbReference>
<dbReference type="InParanoid" id="A0A1Q3D5D4"/>
<proteinExistence type="inferred from homology"/>
<dbReference type="AlphaFoldDB" id="A0A1Q3D5D4"/>
<evidence type="ECO:0000256" key="8">
    <source>
        <dbReference type="ARBA" id="ARBA00022771"/>
    </source>
</evidence>
<gene>
    <name evidence="17" type="ORF">CFOL_v3_31101</name>
</gene>
<comment type="similarity">
    <text evidence="13">Belongs to the RING-type zinc finger family. ATL subfamily.</text>
</comment>
<dbReference type="InterPro" id="IPR013083">
    <property type="entry name" value="Znf_RING/FYVE/PHD"/>
</dbReference>
<evidence type="ECO:0000256" key="14">
    <source>
        <dbReference type="PROSITE-ProRule" id="PRU00175"/>
    </source>
</evidence>
<dbReference type="Pfam" id="PF13639">
    <property type="entry name" value="zf-RING_2"/>
    <property type="match status" value="1"/>
</dbReference>
<evidence type="ECO:0000256" key="5">
    <source>
        <dbReference type="ARBA" id="ARBA00022679"/>
    </source>
</evidence>
<dbReference type="STRING" id="3775.A0A1Q3D5D4"/>
<protein>
    <recommendedName>
        <fullName evidence="4">RING-type E3 ubiquitin transferase</fullName>
        <ecNumber evidence="4">2.3.2.27</ecNumber>
    </recommendedName>
</protein>
<sequence>MKDHMEFMGDIANSIATATRICSNTIVITIIIFMVRSCAKKCWRNYHFASFTYHHKYNSKDDETPFCTVCLYEVKAGERVRQLPKCKHCYHVECIDAWFQSRSTCPICRKEVSHLAHRSKNQNGKRKKREVASYQYKIFWYAHLYISRSVVSIDCNSIPHQPKCWWRLLIGEKGRASKRGCKHFVC</sequence>
<evidence type="ECO:0000256" key="6">
    <source>
        <dbReference type="ARBA" id="ARBA00022692"/>
    </source>
</evidence>
<keyword evidence="6 15" id="KW-0812">Transmembrane</keyword>
<evidence type="ECO:0000256" key="3">
    <source>
        <dbReference type="ARBA" id="ARBA00004906"/>
    </source>
</evidence>
<evidence type="ECO:0000256" key="12">
    <source>
        <dbReference type="ARBA" id="ARBA00023136"/>
    </source>
</evidence>
<evidence type="ECO:0000313" key="17">
    <source>
        <dbReference type="EMBL" id="GAV87675.1"/>
    </source>
</evidence>
<dbReference type="PANTHER" id="PTHR45768">
    <property type="entry name" value="E3 UBIQUITIN-PROTEIN LIGASE RNF13-LIKE"/>
    <property type="match status" value="1"/>
</dbReference>
<keyword evidence="7" id="KW-0479">Metal-binding</keyword>
<comment type="subcellular location">
    <subcellularLocation>
        <location evidence="2">Membrane</location>
        <topology evidence="2">Single-pass membrane protein</topology>
    </subcellularLocation>
</comment>
<evidence type="ECO:0000256" key="7">
    <source>
        <dbReference type="ARBA" id="ARBA00022723"/>
    </source>
</evidence>
<evidence type="ECO:0000256" key="11">
    <source>
        <dbReference type="ARBA" id="ARBA00022989"/>
    </source>
</evidence>